<comment type="subunit">
    <text evidence="9">Component of the axonemal radial spoke complex 1 (RS1), at least composed of spoke head proteins RSPH1, RSPH3, RSPH9 and the cilia-specific component RSPH4A or sperm-specific component RSPH6A, spoke stalk proteins RSPH14, DNAJB13, DYDC1, ROPN1L and NME5, and the anchor protein IQUB. Interacts with SH3GL3.</text>
</comment>
<comment type="subcellular location">
    <subcellularLocation>
        <location evidence="1">Cytoplasm</location>
        <location evidence="1">Cytoskeleton</location>
        <location evidence="1">Flagellum axoneme</location>
    </subcellularLocation>
</comment>
<dbReference type="eggNOG" id="ENOG502S3U3">
    <property type="taxonomic scope" value="Eukaryota"/>
</dbReference>
<dbReference type="AlphaFoldDB" id="F6URR2"/>
<evidence type="ECO:0000256" key="10">
    <source>
        <dbReference type="ARBA" id="ARBA00068754"/>
    </source>
</evidence>
<feature type="region of interest" description="Disordered" evidence="12">
    <location>
        <begin position="183"/>
        <end position="288"/>
    </location>
</feature>
<evidence type="ECO:0000256" key="5">
    <source>
        <dbReference type="ARBA" id="ARBA00023069"/>
    </source>
</evidence>
<feature type="coiled-coil region" evidence="11">
    <location>
        <begin position="110"/>
        <end position="164"/>
    </location>
</feature>
<evidence type="ECO:0000256" key="3">
    <source>
        <dbReference type="ARBA" id="ARBA00022490"/>
    </source>
</evidence>
<dbReference type="FunFam" id="1.20.890.10:FF:000009">
    <property type="entry name" value="DPY30 domain-containing protein 1"/>
    <property type="match status" value="1"/>
</dbReference>
<dbReference type="Gene3D" id="1.20.890.10">
    <property type="entry name" value="cAMP-dependent protein kinase regulatory subunit, dimerization-anchoring domain"/>
    <property type="match status" value="1"/>
</dbReference>
<dbReference type="Xenbase" id="XB-GENE-6258872">
    <property type="gene designation" value="dydc1"/>
</dbReference>
<dbReference type="RefSeq" id="XP_031762252.1">
    <property type="nucleotide sequence ID" value="XM_031906392.1"/>
</dbReference>
<dbReference type="Pfam" id="PF05186">
    <property type="entry name" value="Dpy-30"/>
    <property type="match status" value="1"/>
</dbReference>
<dbReference type="Proteomes" id="UP000008143">
    <property type="component" value="Chromosome 7"/>
</dbReference>
<dbReference type="InterPro" id="IPR007858">
    <property type="entry name" value="Dpy-30_motif"/>
</dbReference>
<accession>F6URR2</accession>
<name>F6URR2_XENTR</name>
<evidence type="ECO:0000256" key="11">
    <source>
        <dbReference type="SAM" id="Coils"/>
    </source>
</evidence>
<gene>
    <name evidence="13 15 16" type="primary">dydc1</name>
</gene>
<keyword evidence="3" id="KW-0963">Cytoplasm</keyword>
<dbReference type="HOGENOM" id="CLU_117703_1_0_1"/>
<keyword evidence="6" id="KW-0206">Cytoskeleton</keyword>
<keyword evidence="11" id="KW-0175">Coiled coil</keyword>
<evidence type="ECO:0000256" key="6">
    <source>
        <dbReference type="ARBA" id="ARBA00023212"/>
    </source>
</evidence>
<dbReference type="CDD" id="cd22966">
    <property type="entry name" value="DD_DYDC-like"/>
    <property type="match status" value="1"/>
</dbReference>
<evidence type="ECO:0000256" key="4">
    <source>
        <dbReference type="ARBA" id="ARBA00022846"/>
    </source>
</evidence>
<reference evidence="13" key="2">
    <citation type="submission" date="2011-06" db="UniProtKB">
        <authorList>
            <consortium name="Ensembl"/>
        </authorList>
    </citation>
    <scope>IDENTIFICATION</scope>
</reference>
<feature type="compositionally biased region" description="Basic and acidic residues" evidence="12">
    <location>
        <begin position="218"/>
        <end position="240"/>
    </location>
</feature>
<evidence type="ECO:0000256" key="2">
    <source>
        <dbReference type="ARBA" id="ARBA00010849"/>
    </source>
</evidence>
<dbReference type="Bgee" id="ENSXETG00000003539">
    <property type="expression patterns" value="Expressed in testis and 7 other cell types or tissues"/>
</dbReference>
<dbReference type="Ensembl" id="ENSXETT00000007649">
    <property type="protein sequence ID" value="ENSXETP00000007649"/>
    <property type="gene ID" value="ENSXETG00000003539"/>
</dbReference>
<evidence type="ECO:0000256" key="1">
    <source>
        <dbReference type="ARBA" id="ARBA00004611"/>
    </source>
</evidence>
<keyword evidence="4" id="KW-0282">Flagellum</keyword>
<reference evidence="13" key="1">
    <citation type="journal article" date="2010" name="Science">
        <title>The genome of the Western clawed frog Xenopus tropicalis.</title>
        <authorList>
            <person name="Hellsten U."/>
            <person name="Harland R.M."/>
            <person name="Gilchrist M.J."/>
            <person name="Hendrix D."/>
            <person name="Jurka J."/>
            <person name="Kapitonov V."/>
            <person name="Ovcharenko I."/>
            <person name="Putnam N.H."/>
            <person name="Shu S."/>
            <person name="Taher L."/>
            <person name="Blitz I.L."/>
            <person name="Blumberg B."/>
            <person name="Dichmann D.S."/>
            <person name="Dubchak I."/>
            <person name="Amaya E."/>
            <person name="Detter J.C."/>
            <person name="Fletcher R."/>
            <person name="Gerhard D.S."/>
            <person name="Goodstein D."/>
            <person name="Graves T."/>
            <person name="Grigoriev I.V."/>
            <person name="Grimwood J."/>
            <person name="Kawashima T."/>
            <person name="Lindquist E."/>
            <person name="Lucas S.M."/>
            <person name="Mead P.E."/>
            <person name="Mitros T."/>
            <person name="Ogino H."/>
            <person name="Ohta Y."/>
            <person name="Poliakov A.V."/>
            <person name="Pollet N."/>
            <person name="Robert J."/>
            <person name="Salamov A."/>
            <person name="Sater A.K."/>
            <person name="Schmutz J."/>
            <person name="Terry A."/>
            <person name="Vize P.D."/>
            <person name="Warren W.C."/>
            <person name="Wells D."/>
            <person name="Wills A."/>
            <person name="Wilson R.K."/>
            <person name="Zimmerman L.B."/>
            <person name="Zorn A.M."/>
            <person name="Grainger R."/>
            <person name="Grammer T."/>
            <person name="Khokha M.K."/>
            <person name="Richardson P.M."/>
            <person name="Rokhsar D.S."/>
        </authorList>
    </citation>
    <scope>NUCLEOTIDE SEQUENCE [LARGE SCALE GENOMIC DNA]</scope>
    <source>
        <strain evidence="13">Nigerian</strain>
    </source>
</reference>
<dbReference type="PANTHER" id="PTHR23356">
    <property type="entry name" value="DPY30-RELATED"/>
    <property type="match status" value="1"/>
</dbReference>
<dbReference type="GeneID" id="100496524"/>
<evidence type="ECO:0000313" key="14">
    <source>
        <dbReference type="Proteomes" id="UP000008143"/>
    </source>
</evidence>
<proteinExistence type="inferred from homology"/>
<dbReference type="PANTHER" id="PTHR23356:SF16">
    <property type="entry name" value="DPY30 DOMAIN CONTAINING 2"/>
    <property type="match status" value="1"/>
</dbReference>
<dbReference type="InterPro" id="IPR049630">
    <property type="entry name" value="DYDC-like_DD"/>
</dbReference>
<organism evidence="13">
    <name type="scientific">Xenopus tropicalis</name>
    <name type="common">Western clawed frog</name>
    <name type="synonym">Silurana tropicalis</name>
    <dbReference type="NCBI Taxonomy" id="8364"/>
    <lineage>
        <taxon>Eukaryota</taxon>
        <taxon>Metazoa</taxon>
        <taxon>Chordata</taxon>
        <taxon>Craniata</taxon>
        <taxon>Vertebrata</taxon>
        <taxon>Euteleostomi</taxon>
        <taxon>Amphibia</taxon>
        <taxon>Batrachia</taxon>
        <taxon>Anura</taxon>
        <taxon>Pipoidea</taxon>
        <taxon>Pipidae</taxon>
        <taxon>Xenopodinae</taxon>
        <taxon>Xenopus</taxon>
        <taxon>Silurana</taxon>
    </lineage>
</organism>
<dbReference type="GO" id="GO:0048188">
    <property type="term" value="C:Set1C/COMPASS complex"/>
    <property type="evidence" value="ECO:0007669"/>
    <property type="project" value="InterPro"/>
</dbReference>
<evidence type="ECO:0000313" key="13">
    <source>
        <dbReference type="Ensembl" id="ENSXETP00000007649"/>
    </source>
</evidence>
<evidence type="ECO:0000313" key="16">
    <source>
        <dbReference type="Xenbase" id="XB-GENE-6258872"/>
    </source>
</evidence>
<dbReference type="AGR" id="Xenbase:XB-GENE-6258872"/>
<evidence type="ECO:0000313" key="15">
    <source>
        <dbReference type="RefSeq" id="XP_031762252.1"/>
    </source>
</evidence>
<dbReference type="OMA" id="ITMDSEY"/>
<evidence type="ECO:0000256" key="8">
    <source>
        <dbReference type="ARBA" id="ARBA00058296"/>
    </source>
</evidence>
<evidence type="ECO:0000256" key="7">
    <source>
        <dbReference type="ARBA" id="ARBA00023273"/>
    </source>
</evidence>
<keyword evidence="5" id="KW-0969">Cilium</keyword>
<protein>
    <recommendedName>
        <fullName evidence="10">DPY30 domain-containing protein 1</fullName>
    </recommendedName>
</protein>
<sequence length="288" mass="32421">MTLQNSSNAPLIYNIYFPLRQLHKQQCLKDRQETASMLVGGPFLTSGRLLGNERDADSDVDAHQAAAVITKITMDSEYIKQCLGKCLSEGLAEVAEKRPMDPIEYLARWIYKYRNNLDEYEKRKLEKEELEREKEAARQELETIEKLKQEEMLIQLKIAEHNKQISEEYTRKTIAELTDKFGAPNLPTVEETDENLAGAGVKPKDPEIPSGIEDTDDMPTKEPSMKETIEDISETQKTEESSLDAAVGMEAKLEESAVSMKDTDAGQNSELSSDNTAKSDLGEIVNEQ</sequence>
<dbReference type="CTD" id="143241"/>
<keyword evidence="14" id="KW-1185">Reference proteome</keyword>
<reference evidence="15" key="3">
    <citation type="submission" date="2025-04" db="UniProtKB">
        <authorList>
            <consortium name="RefSeq"/>
        </authorList>
    </citation>
    <scope>IDENTIFICATION</scope>
    <source>
        <strain evidence="15">Nigerian</strain>
        <tissue evidence="15">Liver and blood</tissue>
    </source>
</reference>
<evidence type="ECO:0000256" key="9">
    <source>
        <dbReference type="ARBA" id="ARBA00062391"/>
    </source>
</evidence>
<dbReference type="KEGG" id="xtr:100496524"/>
<keyword evidence="7" id="KW-0966">Cell projection</keyword>
<evidence type="ECO:0000256" key="12">
    <source>
        <dbReference type="SAM" id="MobiDB-lite"/>
    </source>
</evidence>
<comment type="similarity">
    <text evidence="2">Belongs to the dpy-30 family.</text>
</comment>
<dbReference type="InterPro" id="IPR037856">
    <property type="entry name" value="Sdc1/DPY30"/>
</dbReference>
<comment type="function">
    <text evidence="8">Functions as part of axonemal radial spoke complexes that play an important part in the motility of sperm and cilia. Plays a crucial role during acrosome biogenesis.</text>
</comment>
<feature type="compositionally biased region" description="Polar residues" evidence="12">
    <location>
        <begin position="265"/>
        <end position="278"/>
    </location>
</feature>
<dbReference type="GeneTree" id="ENSGT00940000169341"/>
<dbReference type="OrthoDB" id="432281at2759"/>
<dbReference type="ExpressionAtlas" id="F6URR2">
    <property type="expression patterns" value="differential"/>
</dbReference>